<dbReference type="KEGG" id="nsn:EXE58_03495"/>
<dbReference type="OrthoDB" id="3830900at2"/>
<gene>
    <name evidence="1" type="ORF">EXE58_03495</name>
</gene>
<dbReference type="RefSeq" id="WP_135266596.1">
    <property type="nucleotide sequence ID" value="NZ_CP038436.1"/>
</dbReference>
<reference evidence="1 2" key="1">
    <citation type="submission" date="2019-03" db="EMBL/GenBank/DDBJ databases">
        <title>Three New Species of Nocardioides, Nocardioides euryhalodurans sp. nov., Nocardioides seonyuensis sp. nov. and Nocardioides eburneoflavus sp. nov. Iolated from Soil.</title>
        <authorList>
            <person name="Roh S.G."/>
            <person name="Lee C."/>
            <person name="Kim M.-K."/>
            <person name="Kim S.B."/>
        </authorList>
    </citation>
    <scope>NUCLEOTIDE SEQUENCE [LARGE SCALE GENOMIC DNA]</scope>
    <source>
        <strain evidence="1 2">MMS17-SY207-3</strain>
    </source>
</reference>
<dbReference type="AlphaFoldDB" id="A0A4P7IC09"/>
<proteinExistence type="predicted"/>
<dbReference type="Proteomes" id="UP000294853">
    <property type="component" value="Chromosome"/>
</dbReference>
<sequence>MRLRDENLVRREIDGETVLLDLATSTYFSSNTTGTFLLRLLAEDREREFLVAELAREFGLDAQEAAADADAFVAELVEQGLLV</sequence>
<dbReference type="EMBL" id="CP038436">
    <property type="protein sequence ID" value="QBX54624.1"/>
    <property type="molecule type" value="Genomic_DNA"/>
</dbReference>
<protein>
    <submittedName>
        <fullName evidence="1">PqqD family protein</fullName>
    </submittedName>
</protein>
<organism evidence="1 2">
    <name type="scientific">Nocardioides seonyuensis</name>
    <dbReference type="NCBI Taxonomy" id="2518371"/>
    <lineage>
        <taxon>Bacteria</taxon>
        <taxon>Bacillati</taxon>
        <taxon>Actinomycetota</taxon>
        <taxon>Actinomycetes</taxon>
        <taxon>Propionibacteriales</taxon>
        <taxon>Nocardioidaceae</taxon>
        <taxon>Nocardioides</taxon>
    </lineage>
</organism>
<accession>A0A4P7IC09</accession>
<dbReference type="Pfam" id="PF05402">
    <property type="entry name" value="PqqD"/>
    <property type="match status" value="1"/>
</dbReference>
<keyword evidence="2" id="KW-1185">Reference proteome</keyword>
<name>A0A4P7IC09_9ACTN</name>
<dbReference type="InterPro" id="IPR041881">
    <property type="entry name" value="PqqD_sf"/>
</dbReference>
<dbReference type="Gene3D" id="1.10.10.1150">
    <property type="entry name" value="Coenzyme PQQ synthesis protein D (PqqD)"/>
    <property type="match status" value="1"/>
</dbReference>
<evidence type="ECO:0000313" key="2">
    <source>
        <dbReference type="Proteomes" id="UP000294853"/>
    </source>
</evidence>
<evidence type="ECO:0000313" key="1">
    <source>
        <dbReference type="EMBL" id="QBX54624.1"/>
    </source>
</evidence>
<dbReference type="InterPro" id="IPR008792">
    <property type="entry name" value="PQQD"/>
</dbReference>